<keyword evidence="2" id="KW-1185">Reference proteome</keyword>
<dbReference type="OrthoDB" id="4499616at2759"/>
<reference evidence="1" key="1">
    <citation type="journal article" date="2021" name="Nat. Commun.">
        <title>Genetic determinants of endophytism in the Arabidopsis root mycobiome.</title>
        <authorList>
            <person name="Mesny F."/>
            <person name="Miyauchi S."/>
            <person name="Thiergart T."/>
            <person name="Pickel B."/>
            <person name="Atanasova L."/>
            <person name="Karlsson M."/>
            <person name="Huettel B."/>
            <person name="Barry K.W."/>
            <person name="Haridas S."/>
            <person name="Chen C."/>
            <person name="Bauer D."/>
            <person name="Andreopoulos W."/>
            <person name="Pangilinan J."/>
            <person name="LaButti K."/>
            <person name="Riley R."/>
            <person name="Lipzen A."/>
            <person name="Clum A."/>
            <person name="Drula E."/>
            <person name="Henrissat B."/>
            <person name="Kohler A."/>
            <person name="Grigoriev I.V."/>
            <person name="Martin F.M."/>
            <person name="Hacquard S."/>
        </authorList>
    </citation>
    <scope>NUCLEOTIDE SEQUENCE</scope>
    <source>
        <strain evidence="1">MPI-CAGE-CH-0235</strain>
    </source>
</reference>
<comment type="caution">
    <text evidence="1">The sequence shown here is derived from an EMBL/GenBank/DDBJ whole genome shotgun (WGS) entry which is preliminary data.</text>
</comment>
<protein>
    <submittedName>
        <fullName evidence="1">Uncharacterized protein</fullName>
    </submittedName>
</protein>
<evidence type="ECO:0000313" key="2">
    <source>
        <dbReference type="Proteomes" id="UP000813444"/>
    </source>
</evidence>
<dbReference type="Proteomes" id="UP000813444">
    <property type="component" value="Unassembled WGS sequence"/>
</dbReference>
<name>A0A8K0SGX7_9HYPO</name>
<evidence type="ECO:0000313" key="1">
    <source>
        <dbReference type="EMBL" id="KAH7306012.1"/>
    </source>
</evidence>
<dbReference type="AlphaFoldDB" id="A0A8K0SGX7"/>
<sequence>MSHRLPEQQDKPGTYMEEWLLEWLIENRLDPGEPERETSRIWGEILHWFFKLADGFSTGLANPLGCGEVDLFLAHLVESYDDKILLVVECEATNIEAQKQAWEDGQSQLERHLKAHGGTHQKFGAVAMGRAVRFYELIDGQLAPLLHDATEYDIGRQCQDVISRLRYVQESRNQ</sequence>
<dbReference type="EMBL" id="JAGPNK010000017">
    <property type="protein sequence ID" value="KAH7306012.1"/>
    <property type="molecule type" value="Genomic_DNA"/>
</dbReference>
<proteinExistence type="predicted"/>
<organism evidence="1 2">
    <name type="scientific">Stachybotrys elegans</name>
    <dbReference type="NCBI Taxonomy" id="80388"/>
    <lineage>
        <taxon>Eukaryota</taxon>
        <taxon>Fungi</taxon>
        <taxon>Dikarya</taxon>
        <taxon>Ascomycota</taxon>
        <taxon>Pezizomycotina</taxon>
        <taxon>Sordariomycetes</taxon>
        <taxon>Hypocreomycetidae</taxon>
        <taxon>Hypocreales</taxon>
        <taxon>Stachybotryaceae</taxon>
        <taxon>Stachybotrys</taxon>
    </lineage>
</organism>
<accession>A0A8K0SGX7</accession>
<gene>
    <name evidence="1" type="ORF">B0I35DRAFT_443696</name>
</gene>